<dbReference type="InterPro" id="IPR003016">
    <property type="entry name" value="2-oxoA_DH_lipoyl-BS"/>
</dbReference>
<dbReference type="EC" id="2.3.1.-" evidence="10"/>
<feature type="region of interest" description="Disordered" evidence="11">
    <location>
        <begin position="221"/>
        <end position="287"/>
    </location>
</feature>
<dbReference type="SUPFAM" id="SSF47005">
    <property type="entry name" value="Peripheral subunit-binding domain of 2-oxo acid dehydrogenase complex"/>
    <property type="match status" value="1"/>
</dbReference>
<comment type="catalytic activity">
    <reaction evidence="9">
        <text>N(6)-[(R)-dihydrolipoyl]-L-lysyl-[protein] + 2-methylpropanoyl-CoA = N(6)-[(R)-S(8)-2-methylpropanoyldihydrolipoyl]-L-lysyl-[protein] + CoA</text>
        <dbReference type="Rhea" id="RHEA:18865"/>
        <dbReference type="Rhea" id="RHEA-COMP:10475"/>
        <dbReference type="Rhea" id="RHEA-COMP:10497"/>
        <dbReference type="ChEBI" id="CHEBI:57287"/>
        <dbReference type="ChEBI" id="CHEBI:57338"/>
        <dbReference type="ChEBI" id="CHEBI:83100"/>
        <dbReference type="ChEBI" id="CHEBI:83142"/>
        <dbReference type="EC" id="2.3.1.168"/>
    </reaction>
    <physiologicalReaction direction="left-to-right" evidence="9">
        <dbReference type="Rhea" id="RHEA:18866"/>
    </physiologicalReaction>
</comment>
<dbReference type="Pfam" id="PF00364">
    <property type="entry name" value="Biotin_lipoyl"/>
    <property type="match status" value="1"/>
</dbReference>
<keyword evidence="5 10" id="KW-0450">Lipoyl</keyword>
<evidence type="ECO:0000259" key="12">
    <source>
        <dbReference type="PROSITE" id="PS50968"/>
    </source>
</evidence>
<comment type="cofactor">
    <cofactor evidence="1 10">
        <name>(R)-lipoate</name>
        <dbReference type="ChEBI" id="CHEBI:83088"/>
    </cofactor>
</comment>
<evidence type="ECO:0000256" key="8">
    <source>
        <dbReference type="ARBA" id="ARBA00023315"/>
    </source>
</evidence>
<feature type="compositionally biased region" description="Low complexity" evidence="11">
    <location>
        <begin position="229"/>
        <end position="243"/>
    </location>
</feature>
<dbReference type="PANTHER" id="PTHR43178:SF5">
    <property type="entry name" value="LIPOAMIDE ACYLTRANSFERASE COMPONENT OF BRANCHED-CHAIN ALPHA-KETO ACID DEHYDROGENASE COMPLEX, MITOCHONDRIAL"/>
    <property type="match status" value="1"/>
</dbReference>
<evidence type="ECO:0000256" key="2">
    <source>
        <dbReference type="ARBA" id="ARBA00004305"/>
    </source>
</evidence>
<evidence type="ECO:0000256" key="6">
    <source>
        <dbReference type="ARBA" id="ARBA00022946"/>
    </source>
</evidence>
<dbReference type="PROSITE" id="PS51826">
    <property type="entry name" value="PSBD"/>
    <property type="match status" value="1"/>
</dbReference>
<keyword evidence="15" id="KW-1185">Reference proteome</keyword>
<dbReference type="InterPro" id="IPR001078">
    <property type="entry name" value="2-oxoacid_DH_actylTfrase"/>
</dbReference>
<comment type="caution">
    <text evidence="14">The sequence shown here is derived from an EMBL/GenBank/DDBJ whole genome shotgun (WGS) entry which is preliminary data.</text>
</comment>
<dbReference type="FunFam" id="2.40.50.100:FF:000013">
    <property type="entry name" value="Dihydrolipoamide acetyltransferase component of pyruvate dehydrogenase complex"/>
    <property type="match status" value="1"/>
</dbReference>
<dbReference type="InterPro" id="IPR023213">
    <property type="entry name" value="CAT-like_dom_sf"/>
</dbReference>
<keyword evidence="8 10" id="KW-0012">Acyltransferase</keyword>
<dbReference type="EMBL" id="JACEFI010000011">
    <property type="protein sequence ID" value="KAH0595858.1"/>
    <property type="molecule type" value="Genomic_DNA"/>
</dbReference>
<dbReference type="CDD" id="cd06849">
    <property type="entry name" value="lipoyl_domain"/>
    <property type="match status" value="1"/>
</dbReference>
<dbReference type="Pfam" id="PF00198">
    <property type="entry name" value="2-oxoacid_dh"/>
    <property type="match status" value="1"/>
</dbReference>
<dbReference type="Gene3D" id="3.30.559.10">
    <property type="entry name" value="Chloramphenicol acetyltransferase-like domain"/>
    <property type="match status" value="1"/>
</dbReference>
<dbReference type="GO" id="GO:0005829">
    <property type="term" value="C:cytosol"/>
    <property type="evidence" value="ECO:0007669"/>
    <property type="project" value="UniProtKB-ARBA"/>
</dbReference>
<dbReference type="InterPro" id="IPR011053">
    <property type="entry name" value="Single_hybrid_motif"/>
</dbReference>
<dbReference type="FunFam" id="3.30.559.10:FF:000007">
    <property type="entry name" value="Dihydrolipoamide acetyltransferase component of pyruvate dehydrogenase complex"/>
    <property type="match status" value="1"/>
</dbReference>
<dbReference type="Gene3D" id="4.10.320.10">
    <property type="entry name" value="E3-binding domain"/>
    <property type="match status" value="1"/>
</dbReference>
<gene>
    <name evidence="14" type="ORF">MHUMG1_06407</name>
</gene>
<organism evidence="14 15">
    <name type="scientific">Metarhizium humberi</name>
    <dbReference type="NCBI Taxonomy" id="2596975"/>
    <lineage>
        <taxon>Eukaryota</taxon>
        <taxon>Fungi</taxon>
        <taxon>Dikarya</taxon>
        <taxon>Ascomycota</taxon>
        <taxon>Pezizomycotina</taxon>
        <taxon>Sordariomycetes</taxon>
        <taxon>Hypocreomycetidae</taxon>
        <taxon>Hypocreales</taxon>
        <taxon>Clavicipitaceae</taxon>
        <taxon>Metarhizium</taxon>
    </lineage>
</organism>
<dbReference type="PROSITE" id="PS50968">
    <property type="entry name" value="BIOTINYL_LIPOYL"/>
    <property type="match status" value="1"/>
</dbReference>
<keyword evidence="6" id="KW-0809">Transit peptide</keyword>
<dbReference type="PROSITE" id="PS00189">
    <property type="entry name" value="LIPOYL"/>
    <property type="match status" value="1"/>
</dbReference>
<dbReference type="SUPFAM" id="SSF52777">
    <property type="entry name" value="CoA-dependent acyltransferases"/>
    <property type="match status" value="1"/>
</dbReference>
<dbReference type="GO" id="GO:0043754">
    <property type="term" value="F:dihydrolipoamide branched chain acyltransferase activity"/>
    <property type="evidence" value="ECO:0007669"/>
    <property type="project" value="UniProtKB-EC"/>
</dbReference>
<comment type="similarity">
    <text evidence="3 10">Belongs to the 2-oxoacid dehydrogenase family.</text>
</comment>
<dbReference type="GO" id="GO:0045333">
    <property type="term" value="P:cellular respiration"/>
    <property type="evidence" value="ECO:0007669"/>
    <property type="project" value="UniProtKB-ARBA"/>
</dbReference>
<protein>
    <recommendedName>
        <fullName evidence="10">Dihydrolipoamide acetyltransferase component of pyruvate dehydrogenase complex</fullName>
        <ecNumber evidence="10">2.3.1.-</ecNumber>
    </recommendedName>
</protein>
<evidence type="ECO:0000256" key="4">
    <source>
        <dbReference type="ARBA" id="ARBA00022679"/>
    </source>
</evidence>
<evidence type="ECO:0000256" key="11">
    <source>
        <dbReference type="SAM" id="MobiDB-lite"/>
    </source>
</evidence>
<evidence type="ECO:0000313" key="14">
    <source>
        <dbReference type="EMBL" id="KAH0595858.1"/>
    </source>
</evidence>
<dbReference type="InterPro" id="IPR036625">
    <property type="entry name" value="E3-bd_dom_sf"/>
</dbReference>
<feature type="domain" description="Lipoyl-binding" evidence="12">
    <location>
        <begin position="143"/>
        <end position="218"/>
    </location>
</feature>
<feature type="domain" description="Peripheral subunit-binding (PSBD)" evidence="13">
    <location>
        <begin position="288"/>
        <end position="325"/>
    </location>
</feature>
<reference evidence="14 15" key="1">
    <citation type="submission" date="2020-07" db="EMBL/GenBank/DDBJ databases">
        <title>Metarhizium humberi genome.</title>
        <authorList>
            <person name="Lysoe E."/>
        </authorList>
    </citation>
    <scope>NUCLEOTIDE SEQUENCE [LARGE SCALE GENOMIC DNA]</scope>
    <source>
        <strain evidence="14 15">ESALQ1638</strain>
    </source>
</reference>
<evidence type="ECO:0000256" key="10">
    <source>
        <dbReference type="RuleBase" id="RU003423"/>
    </source>
</evidence>
<dbReference type="FunFam" id="4.10.320.10:FF:000002">
    <property type="entry name" value="Dihydrolipoamide acetyltransferase component of pyruvate dehydrogenase complex"/>
    <property type="match status" value="1"/>
</dbReference>
<dbReference type="GO" id="GO:0005759">
    <property type="term" value="C:mitochondrial matrix"/>
    <property type="evidence" value="ECO:0007669"/>
    <property type="project" value="UniProtKB-SubCell"/>
</dbReference>
<accession>A0A9P8M8I4</accession>
<dbReference type="InterPro" id="IPR004167">
    <property type="entry name" value="PSBD"/>
</dbReference>
<evidence type="ECO:0000256" key="5">
    <source>
        <dbReference type="ARBA" id="ARBA00022823"/>
    </source>
</evidence>
<sequence length="595" mass="63457">MADRPFSPPVPPNLYRISESLAPPDSAIRGGSITHPPMPIEAMLYSAYCNDDSRQNRPVAAALAFHFRFCHSPTSARSFVIEALRTVGFDVNFVAAAGPIARQTNNVSTARLASAAEAAADLQGHGQVGHGKRHFGGGPYDAAVVHGIKEAICCIVECEVIQWFVEPGARVEEFSPLCEVQSDKASVEITSRFTGTVKKLYYDAGEMAKVGKPFVDIDIEGDAEPEAPAPSQAQQPLASAPSTPSTPSPSEPPSGQGGAGAASPMAPSQRSGDDAPAAPKPKGKMAALATPAVRHLSKELNIDIIEIDGTGKDGRVLKEDIYRFVKAREEGDSGTQSPSAPVPAHTPGVQTETRTPLSQTQQMMFKSMTRSLNIPHFLYADEIDFTSLVALRARLNKVLASSTVQDGQPDKLSYLPFIIKAVSMALYQFPILNARVEVDSPGANGKPALIMRSQHNIGVAMDTPQGLLVPVIKDVGSRNIISIAAELVRLQKLAHQGKLTPADMSGGTITVSNIGNIGGTYLSPVIVEKEVSILGIGRMRTVPAFDGNDNVVKKHVCNFSWSADHRVVDGATMARAAEVVRTVVEEPDIMVMHLR</sequence>
<dbReference type="InterPro" id="IPR050743">
    <property type="entry name" value="2-oxoacid_DH_E2_comp"/>
</dbReference>
<dbReference type="AlphaFoldDB" id="A0A9P8M8I4"/>
<evidence type="ECO:0000259" key="13">
    <source>
        <dbReference type="PROSITE" id="PS51826"/>
    </source>
</evidence>
<dbReference type="Proteomes" id="UP000764110">
    <property type="component" value="Unassembled WGS sequence"/>
</dbReference>
<dbReference type="Gene3D" id="2.40.50.100">
    <property type="match status" value="1"/>
</dbReference>
<evidence type="ECO:0000256" key="3">
    <source>
        <dbReference type="ARBA" id="ARBA00007317"/>
    </source>
</evidence>
<dbReference type="GO" id="GO:0031405">
    <property type="term" value="F:lipoic acid binding"/>
    <property type="evidence" value="ECO:0007669"/>
    <property type="project" value="TreeGrafter"/>
</dbReference>
<keyword evidence="4 10" id="KW-0808">Transferase</keyword>
<feature type="region of interest" description="Disordered" evidence="11">
    <location>
        <begin position="328"/>
        <end position="359"/>
    </location>
</feature>
<evidence type="ECO:0000256" key="1">
    <source>
        <dbReference type="ARBA" id="ARBA00001938"/>
    </source>
</evidence>
<dbReference type="SUPFAM" id="SSF51230">
    <property type="entry name" value="Single hybrid motif"/>
    <property type="match status" value="1"/>
</dbReference>
<name>A0A9P8M8I4_9HYPO</name>
<proteinExistence type="inferred from homology"/>
<comment type="subcellular location">
    <subcellularLocation>
        <location evidence="2">Mitochondrion matrix</location>
    </subcellularLocation>
</comment>
<evidence type="ECO:0000256" key="9">
    <source>
        <dbReference type="ARBA" id="ARBA00051775"/>
    </source>
</evidence>
<evidence type="ECO:0000256" key="7">
    <source>
        <dbReference type="ARBA" id="ARBA00023128"/>
    </source>
</evidence>
<dbReference type="PANTHER" id="PTHR43178">
    <property type="entry name" value="DIHYDROLIPOAMIDE ACETYLTRANSFERASE COMPONENT OF PYRUVATE DEHYDROGENASE COMPLEX"/>
    <property type="match status" value="1"/>
</dbReference>
<evidence type="ECO:0000313" key="15">
    <source>
        <dbReference type="Proteomes" id="UP000764110"/>
    </source>
</evidence>
<feature type="compositionally biased region" description="Polar residues" evidence="11">
    <location>
        <begin position="348"/>
        <end position="359"/>
    </location>
</feature>
<keyword evidence="7" id="KW-0496">Mitochondrion</keyword>
<dbReference type="GO" id="GO:0016407">
    <property type="term" value="F:acetyltransferase activity"/>
    <property type="evidence" value="ECO:0007669"/>
    <property type="project" value="TreeGrafter"/>
</dbReference>
<dbReference type="InterPro" id="IPR000089">
    <property type="entry name" value="Biotin_lipoyl"/>
</dbReference>
<dbReference type="Pfam" id="PF02817">
    <property type="entry name" value="E3_binding"/>
    <property type="match status" value="1"/>
</dbReference>